<keyword evidence="3" id="KW-0378">Hydrolase</keyword>
<sequence length="684" mass="76443">MVSSAPQPPRAEPRPQVCTVHGAVLSDAYAWLEDRDDPAALAYVAAEHAYAEAILAEDAPLRAAIYRELRGRLKEQDRSVPVRRGPYLYYRRHEADQEHALWCRQRDPDGPEELLLDLNALAAGQSYCQLGPFAPSPDHTLLAYGLDTSGAMVYTLAIKDLQSGALLPETIANAAHSLEWGEDGRSLYYTTFDDVHRAYRLYCHTLGQDPTADVLLYEEADARFDLTLHKTRSRAFLLLNIASFDCSEVRYKAADDPAAPFTLFDARQATIHYQIEHQGENFLLLTNAEAENFCLRLAPVADPTQRCVLLPHRPDVLLEGMDAFAKHLVVYERRAGTQQLRLSAPSGANVRYVRFPEPIYSFSPIDNYEYESEILRFTYSSFITPRSVIDYEMRKKGRWQLRKRDELPNGYDATRYAAERLEAVAPDGALVPISLVRRRDTPQDGSAPALLVGYGAYGKCYEPGFNPHWLSLLDRGFVCAIAHVRGGQELGRAWYEAGRLTQKQNSFSDFIACAEQLIAQGYTSAKRLAISGTSAGGLLVGAVVNMRPDLCHAVIARVPFMNVISAMLNPALPLTIGEYQQWGDPSDPEQFRAMLSYSPYEQITAQAYPHILATAGLHDRQVPYWDPAKWVAKLRAHKTDQNLLLLRTNMDAGHRGPAGRFAALEELAYEYAFLLRVLGGDSDG</sequence>
<evidence type="ECO:0000256" key="4">
    <source>
        <dbReference type="ARBA" id="ARBA00022825"/>
    </source>
</evidence>
<dbReference type="Gene3D" id="2.130.10.120">
    <property type="entry name" value="Prolyl oligopeptidase, N-terminal domain"/>
    <property type="match status" value="1"/>
</dbReference>
<protein>
    <submittedName>
        <fullName evidence="7">S9 family peptidase</fullName>
    </submittedName>
</protein>
<dbReference type="Pfam" id="PF02897">
    <property type="entry name" value="Peptidase_S9_N"/>
    <property type="match status" value="1"/>
</dbReference>
<dbReference type="PANTHER" id="PTHR11757">
    <property type="entry name" value="PROTEASE FAMILY S9A OLIGOPEPTIDASE"/>
    <property type="match status" value="1"/>
</dbReference>
<evidence type="ECO:0000256" key="3">
    <source>
        <dbReference type="ARBA" id="ARBA00022801"/>
    </source>
</evidence>
<dbReference type="Pfam" id="PF00326">
    <property type="entry name" value="Peptidase_S9"/>
    <property type="match status" value="1"/>
</dbReference>
<dbReference type="InterPro" id="IPR002470">
    <property type="entry name" value="Peptidase_S9A"/>
</dbReference>
<dbReference type="PANTHER" id="PTHR11757:SF19">
    <property type="entry name" value="PROLYL ENDOPEPTIDASE-LIKE"/>
    <property type="match status" value="1"/>
</dbReference>
<dbReference type="InterPro" id="IPR029058">
    <property type="entry name" value="AB_hydrolase_fold"/>
</dbReference>
<gene>
    <name evidence="7" type="ORF">EI684_01985</name>
</gene>
<keyword evidence="4" id="KW-0720">Serine protease</keyword>
<comment type="similarity">
    <text evidence="1">Belongs to the peptidase S9A family.</text>
</comment>
<evidence type="ECO:0000259" key="6">
    <source>
        <dbReference type="Pfam" id="PF02897"/>
    </source>
</evidence>
<evidence type="ECO:0000256" key="2">
    <source>
        <dbReference type="ARBA" id="ARBA00022670"/>
    </source>
</evidence>
<organism evidence="7 8">
    <name type="scientific">Candidatus Viridilinea halotolerans</name>
    <dbReference type="NCBI Taxonomy" id="2491704"/>
    <lineage>
        <taxon>Bacteria</taxon>
        <taxon>Bacillati</taxon>
        <taxon>Chloroflexota</taxon>
        <taxon>Chloroflexia</taxon>
        <taxon>Chloroflexales</taxon>
        <taxon>Chloroflexineae</taxon>
        <taxon>Oscillochloridaceae</taxon>
        <taxon>Candidatus Viridilinea</taxon>
    </lineage>
</organism>
<dbReference type="InterPro" id="IPR051543">
    <property type="entry name" value="Serine_Peptidase_S9A"/>
</dbReference>
<accession>A0A426UA06</accession>
<dbReference type="Proteomes" id="UP000280307">
    <property type="component" value="Unassembled WGS sequence"/>
</dbReference>
<evidence type="ECO:0000256" key="1">
    <source>
        <dbReference type="ARBA" id="ARBA00005228"/>
    </source>
</evidence>
<dbReference type="InterPro" id="IPR023302">
    <property type="entry name" value="Pept_S9A_N"/>
</dbReference>
<feature type="domain" description="Peptidase S9 prolyl oligopeptidase catalytic" evidence="5">
    <location>
        <begin position="468"/>
        <end position="680"/>
    </location>
</feature>
<dbReference type="GO" id="GO:0006508">
    <property type="term" value="P:proteolysis"/>
    <property type="evidence" value="ECO:0007669"/>
    <property type="project" value="UniProtKB-KW"/>
</dbReference>
<keyword evidence="2" id="KW-0645">Protease</keyword>
<dbReference type="InterPro" id="IPR001375">
    <property type="entry name" value="Peptidase_S9_cat"/>
</dbReference>
<feature type="domain" description="Peptidase S9A N-terminal" evidence="6">
    <location>
        <begin position="12"/>
        <end position="398"/>
    </location>
</feature>
<dbReference type="PRINTS" id="PR00862">
    <property type="entry name" value="PROLIGOPTASE"/>
</dbReference>
<evidence type="ECO:0000313" key="8">
    <source>
        <dbReference type="Proteomes" id="UP000280307"/>
    </source>
</evidence>
<reference evidence="7 8" key="1">
    <citation type="submission" date="2018-12" db="EMBL/GenBank/DDBJ databases">
        <title>Genome Sequence of Candidatus Viridilinea halotolerans isolated from saline sulfide-rich spring.</title>
        <authorList>
            <person name="Grouzdev D.S."/>
            <person name="Burganskaya E.I."/>
            <person name="Krutkina M.S."/>
            <person name="Sukhacheva M.V."/>
            <person name="Gorlenko V.M."/>
        </authorList>
    </citation>
    <scope>NUCLEOTIDE SEQUENCE [LARGE SCALE GENOMIC DNA]</scope>
    <source>
        <strain evidence="7">Chok-6</strain>
    </source>
</reference>
<dbReference type="EMBL" id="RSAS01000077">
    <property type="protein sequence ID" value="RRR77108.1"/>
    <property type="molecule type" value="Genomic_DNA"/>
</dbReference>
<dbReference type="AlphaFoldDB" id="A0A426UA06"/>
<name>A0A426UA06_9CHLR</name>
<evidence type="ECO:0000313" key="7">
    <source>
        <dbReference type="EMBL" id="RRR77108.1"/>
    </source>
</evidence>
<dbReference type="SUPFAM" id="SSF53474">
    <property type="entry name" value="alpha/beta-Hydrolases"/>
    <property type="match status" value="1"/>
</dbReference>
<dbReference type="GO" id="GO:0004252">
    <property type="term" value="F:serine-type endopeptidase activity"/>
    <property type="evidence" value="ECO:0007669"/>
    <property type="project" value="InterPro"/>
</dbReference>
<proteinExistence type="inferred from homology"/>
<dbReference type="SUPFAM" id="SSF50993">
    <property type="entry name" value="Peptidase/esterase 'gauge' domain"/>
    <property type="match status" value="1"/>
</dbReference>
<evidence type="ECO:0000259" key="5">
    <source>
        <dbReference type="Pfam" id="PF00326"/>
    </source>
</evidence>
<dbReference type="Gene3D" id="3.40.50.1820">
    <property type="entry name" value="alpha/beta hydrolase"/>
    <property type="match status" value="1"/>
</dbReference>
<comment type="caution">
    <text evidence="7">The sequence shown here is derived from an EMBL/GenBank/DDBJ whole genome shotgun (WGS) entry which is preliminary data.</text>
</comment>